<dbReference type="EMBL" id="AWQX01000335">
    <property type="protein sequence ID" value="EST21021.1"/>
    <property type="molecule type" value="Genomic_DNA"/>
</dbReference>
<dbReference type="Proteomes" id="UP000017984">
    <property type="component" value="Chromosome"/>
</dbReference>
<dbReference type="PATRIC" id="fig|1352936.5.peg.7922"/>
<keyword evidence="2" id="KW-1185">Reference proteome</keyword>
<name>V6JPG9_STRRC</name>
<comment type="caution">
    <text evidence="1">The sequence shown here is derived from an EMBL/GenBank/DDBJ whole genome shotgun (WGS) entry which is preliminary data.</text>
</comment>
<dbReference type="AlphaFoldDB" id="V6JPG9"/>
<gene>
    <name evidence="1" type="ORF">M878_38230</name>
</gene>
<reference evidence="1 2" key="1">
    <citation type="journal article" date="2014" name="Genome Announc.">
        <title>Draft Genome Sequence of Streptomyces roseochromogenes subsp. oscitans DS 12.976, Producer of the Aminocoumarin Antibiotic Clorobiocin.</title>
        <authorList>
            <person name="Ruckert C."/>
            <person name="Kalinowski J."/>
            <person name="Heide L."/>
            <person name="Apel A.K."/>
        </authorList>
    </citation>
    <scope>NUCLEOTIDE SEQUENCE [LARGE SCALE GENOMIC DNA]</scope>
    <source>
        <strain evidence="1 2">DS 12.976</strain>
    </source>
</reference>
<protein>
    <submittedName>
        <fullName evidence="1">Uncharacterized protein</fullName>
    </submittedName>
</protein>
<accession>V6JPG9</accession>
<dbReference type="HOGENOM" id="CLU_3012506_0_0_11"/>
<proteinExistence type="predicted"/>
<sequence length="56" mass="5714">MDVLGLVIAVVVLAASAYEDTAGIALLDQVAGHSVTVETPRRPSTRAVPCPVARVG</sequence>
<evidence type="ECO:0000313" key="1">
    <source>
        <dbReference type="EMBL" id="EST21021.1"/>
    </source>
</evidence>
<evidence type="ECO:0000313" key="2">
    <source>
        <dbReference type="Proteomes" id="UP000017984"/>
    </source>
</evidence>
<organism evidence="1 2">
    <name type="scientific">Streptomyces roseochromogenus subsp. oscitans DS 12.976</name>
    <dbReference type="NCBI Taxonomy" id="1352936"/>
    <lineage>
        <taxon>Bacteria</taxon>
        <taxon>Bacillati</taxon>
        <taxon>Actinomycetota</taxon>
        <taxon>Actinomycetes</taxon>
        <taxon>Kitasatosporales</taxon>
        <taxon>Streptomycetaceae</taxon>
        <taxon>Streptomyces</taxon>
    </lineage>
</organism>